<protein>
    <recommendedName>
        <fullName evidence="5">Lipoprotein</fullName>
    </recommendedName>
</protein>
<evidence type="ECO:0000256" key="2">
    <source>
        <dbReference type="SAM" id="SignalP"/>
    </source>
</evidence>
<dbReference type="Proteomes" id="UP000029553">
    <property type="component" value="Unassembled WGS sequence"/>
</dbReference>
<dbReference type="AlphaFoldDB" id="A0A096H093"/>
<organism evidence="3 4">
    <name type="scientific">Comamonas testosteroni</name>
    <name type="common">Pseudomonas testosteroni</name>
    <dbReference type="NCBI Taxonomy" id="285"/>
    <lineage>
        <taxon>Bacteria</taxon>
        <taxon>Pseudomonadati</taxon>
        <taxon>Pseudomonadota</taxon>
        <taxon>Betaproteobacteria</taxon>
        <taxon>Burkholderiales</taxon>
        <taxon>Comamonadaceae</taxon>
        <taxon>Comamonas</taxon>
    </lineage>
</organism>
<name>A0A096H093_COMTE</name>
<reference evidence="3 4" key="1">
    <citation type="submission" date="2013-09" db="EMBL/GenBank/DDBJ databases">
        <title>High correlation between genotypes and phenotypes of environmental bacteria Comamonas testosteroni strains.</title>
        <authorList>
            <person name="Liu L."/>
            <person name="Zhu W."/>
            <person name="Xia X."/>
            <person name="Xu B."/>
            <person name="Luo M."/>
            <person name="Wang G."/>
        </authorList>
    </citation>
    <scope>NUCLEOTIDE SEQUENCE [LARGE SCALE GENOMIC DNA]</scope>
    <source>
        <strain evidence="3 4">JL40</strain>
    </source>
</reference>
<gene>
    <name evidence="3" type="ORF">P353_08365</name>
</gene>
<evidence type="ECO:0000256" key="1">
    <source>
        <dbReference type="SAM" id="MobiDB-lite"/>
    </source>
</evidence>
<keyword evidence="2" id="KW-0732">Signal</keyword>
<evidence type="ECO:0000313" key="3">
    <source>
        <dbReference type="EMBL" id="KGH30865.1"/>
    </source>
</evidence>
<dbReference type="PROSITE" id="PS51257">
    <property type="entry name" value="PROKAR_LIPOPROTEIN"/>
    <property type="match status" value="1"/>
</dbReference>
<evidence type="ECO:0008006" key="5">
    <source>
        <dbReference type="Google" id="ProtNLM"/>
    </source>
</evidence>
<feature type="chain" id="PRO_5001926693" description="Lipoprotein" evidence="2">
    <location>
        <begin position="19"/>
        <end position="212"/>
    </location>
</feature>
<comment type="caution">
    <text evidence="3">The sequence shown here is derived from an EMBL/GenBank/DDBJ whole genome shotgun (WGS) entry which is preliminary data.</text>
</comment>
<feature type="signal peptide" evidence="2">
    <location>
        <begin position="1"/>
        <end position="18"/>
    </location>
</feature>
<feature type="region of interest" description="Disordered" evidence="1">
    <location>
        <begin position="69"/>
        <end position="96"/>
    </location>
</feature>
<accession>A0A096H093</accession>
<evidence type="ECO:0000313" key="4">
    <source>
        <dbReference type="Proteomes" id="UP000029553"/>
    </source>
</evidence>
<proteinExistence type="predicted"/>
<sequence length="212" mass="23210">MRPYLSLLIAAGVLSGCAAFQSKPPEPVVIKEDDKPQRTHRHLTVAWDNIGRGGAALHQPGFVDVLSNEDSQTQSYTPAKSPALAPKPSPKATPAIIGPSIDEMRALLSKSAAKPVPTTNKTSYAIYEMRRWERYCNAGQGMTEQDWKFVTQAKGEVPAEAMSSCSRPNHNYQEYKDAWKAFCSGTTISESLQDIVRNSTRPASIKSCKGKL</sequence>
<dbReference type="EMBL" id="AWOR01000037">
    <property type="protein sequence ID" value="KGH30865.1"/>
    <property type="molecule type" value="Genomic_DNA"/>
</dbReference>